<organism evidence="2 3">
    <name type="scientific">Calorimonas adulescens</name>
    <dbReference type="NCBI Taxonomy" id="2606906"/>
    <lineage>
        <taxon>Bacteria</taxon>
        <taxon>Bacillati</taxon>
        <taxon>Bacillota</taxon>
        <taxon>Clostridia</taxon>
        <taxon>Thermoanaerobacterales</taxon>
        <taxon>Thermoanaerobacteraceae</taxon>
        <taxon>Calorimonas</taxon>
    </lineage>
</organism>
<comment type="subunit">
    <text evidence="1">Homotetramer.</text>
</comment>
<comment type="function">
    <text evidence="1">Catalyzes the reductive methylation of 2'-deoxyuridine-5'-monophosphate (dUMP) to 2'-deoxythymidine-5'-monophosphate (dTMP) while utilizing 5,10-methylenetetrahydrofolate (mTHF) as the methyl donor, and NADPH and FADH(2) as the reductant.</text>
</comment>
<comment type="caution">
    <text evidence="2">The sequence shown here is derived from an EMBL/GenBank/DDBJ whole genome shotgun (WGS) entry which is preliminary data.</text>
</comment>
<dbReference type="UniPathway" id="UPA00575"/>
<dbReference type="GO" id="GO:0006231">
    <property type="term" value="P:dTMP biosynthetic process"/>
    <property type="evidence" value="ECO:0007669"/>
    <property type="project" value="UniProtKB-UniRule"/>
</dbReference>
<feature type="binding site" description="in other chain" evidence="1">
    <location>
        <begin position="91"/>
        <end position="93"/>
    </location>
    <ligand>
        <name>dUMP</name>
        <dbReference type="ChEBI" id="CHEBI:246422"/>
        <note>ligand shared between dimeric partners</note>
    </ligand>
</feature>
<dbReference type="InterPro" id="IPR003669">
    <property type="entry name" value="Thymidylate_synthase_ThyX"/>
</dbReference>
<keyword evidence="1" id="KW-0285">Flavoprotein</keyword>
<keyword evidence="3" id="KW-1185">Reference proteome</keyword>
<dbReference type="GO" id="GO:0032259">
    <property type="term" value="P:methylation"/>
    <property type="evidence" value="ECO:0007669"/>
    <property type="project" value="UniProtKB-KW"/>
</dbReference>
<dbReference type="PANTHER" id="PTHR34934">
    <property type="entry name" value="FLAVIN-DEPENDENT THYMIDYLATE SYNTHASE"/>
    <property type="match status" value="1"/>
</dbReference>
<proteinExistence type="inferred from homology"/>
<feature type="binding site" description="in other chain" evidence="1">
    <location>
        <position position="149"/>
    </location>
    <ligand>
        <name>dUMP</name>
        <dbReference type="ChEBI" id="CHEBI:246422"/>
        <note>ligand shared between dimeric partners</note>
    </ligand>
</feature>
<protein>
    <recommendedName>
        <fullName evidence="1">Flavin-dependent thymidylate synthase</fullName>
        <shortName evidence="1">FDTS</shortName>
        <ecNumber evidence="1">2.1.1.148</ecNumber>
    </recommendedName>
    <alternativeName>
        <fullName evidence="1">FAD-dependent thymidylate synthase</fullName>
    </alternativeName>
    <alternativeName>
        <fullName evidence="1">Thymidylate synthase ThyX</fullName>
        <shortName evidence="1">TS</shortName>
        <shortName evidence="1">TSase</shortName>
    </alternativeName>
</protein>
<dbReference type="GO" id="GO:0006235">
    <property type="term" value="P:dTTP biosynthetic process"/>
    <property type="evidence" value="ECO:0007669"/>
    <property type="project" value="UniProtKB-UniRule"/>
</dbReference>
<dbReference type="PROSITE" id="PS51331">
    <property type="entry name" value="THYX"/>
    <property type="match status" value="1"/>
</dbReference>
<dbReference type="InterPro" id="IPR036098">
    <property type="entry name" value="Thymidylate_synthase_ThyX_sf"/>
</dbReference>
<feature type="binding site" evidence="1">
    <location>
        <position position="176"/>
    </location>
    <ligand>
        <name>dUMP</name>
        <dbReference type="ChEBI" id="CHEBI:246422"/>
        <note>ligand shared between dimeric partners</note>
    </ligand>
</feature>
<keyword evidence="1" id="KW-0521">NADP</keyword>
<dbReference type="SUPFAM" id="SSF69796">
    <property type="entry name" value="Thymidylate synthase-complementing protein Thy1"/>
    <property type="match status" value="1"/>
</dbReference>
<evidence type="ECO:0000313" key="2">
    <source>
        <dbReference type="EMBL" id="TZE82697.1"/>
    </source>
</evidence>
<dbReference type="Gene3D" id="3.30.1360.170">
    <property type="match status" value="1"/>
</dbReference>
<feature type="binding site" evidence="1">
    <location>
        <begin position="165"/>
        <end position="167"/>
    </location>
    <ligand>
        <name>FAD</name>
        <dbReference type="ChEBI" id="CHEBI:57692"/>
        <note>ligand shared between neighboring subunits</note>
    </ligand>
</feature>
<dbReference type="RefSeq" id="WP_149544612.1">
    <property type="nucleotide sequence ID" value="NZ_VTPS01000004.1"/>
</dbReference>
<dbReference type="NCBIfam" id="TIGR02170">
    <property type="entry name" value="thyX"/>
    <property type="match status" value="1"/>
</dbReference>
<comment type="cofactor">
    <cofactor evidence="1">
        <name>FAD</name>
        <dbReference type="ChEBI" id="CHEBI:57692"/>
    </cofactor>
    <text evidence="1">Binds 4 FAD per tetramer. Each FAD binding site is formed by three monomers.</text>
</comment>
<dbReference type="AlphaFoldDB" id="A0A5D8QE72"/>
<accession>A0A5D8QE72</accession>
<dbReference type="Proteomes" id="UP000322976">
    <property type="component" value="Unassembled WGS sequence"/>
</dbReference>
<dbReference type="EC" id="2.1.1.148" evidence="1"/>
<dbReference type="GO" id="GO:0004799">
    <property type="term" value="F:thymidylate synthase activity"/>
    <property type="evidence" value="ECO:0007669"/>
    <property type="project" value="TreeGrafter"/>
</dbReference>
<keyword evidence="1" id="KW-0545">Nucleotide biosynthesis</keyword>
<dbReference type="Pfam" id="PF02511">
    <property type="entry name" value="Thy1"/>
    <property type="match status" value="1"/>
</dbReference>
<reference evidence="2 3" key="1">
    <citation type="submission" date="2019-08" db="EMBL/GenBank/DDBJ databases">
        <title>Calorimonas adulescens gen. nov., sp. nov., an anaerobic thermophilic bacterium from Sakhalin hot spring.</title>
        <authorList>
            <person name="Khomyakova M.A."/>
            <person name="Merkel A.Y."/>
            <person name="Novikov A."/>
            <person name="Bonch-Osmolovskaya E.A."/>
            <person name="Slobodkin A.I."/>
        </authorList>
    </citation>
    <scope>NUCLEOTIDE SEQUENCE [LARGE SCALE GENOMIC DNA]</scope>
    <source>
        <strain evidence="2 3">A05MB</strain>
    </source>
</reference>
<sequence>MDIQLINKTPDFLKVIWLAARTCKSPKTPQELWQEDQSREEMERIADNIIRSGHTSVLEHCYVTYAVAGVSRSLLAQYTRHRIGISISVQSQRAVSERSDRNGGMFDAVIPHTIEQNEKAKEIFVSQLRSLQECYDRLSELNINKEDARFILPNAAATNFVTTLNLRSLMDVYEKRVTVPGAQWEIKEMIQRFADIICNEEPWLRKYFLKSETTKVEN</sequence>
<gene>
    <name evidence="1 2" type="primary">thyX</name>
    <name evidence="2" type="ORF">FWJ32_03600</name>
</gene>
<dbReference type="CDD" id="cd20175">
    <property type="entry name" value="ThyX"/>
    <property type="match status" value="1"/>
</dbReference>
<keyword evidence="1 2" id="KW-0808">Transferase</keyword>
<comment type="similarity">
    <text evidence="1">Belongs to the thymidylate synthase ThyX family.</text>
</comment>
<name>A0A5D8QE72_9THEO</name>
<dbReference type="PANTHER" id="PTHR34934:SF1">
    <property type="entry name" value="FLAVIN-DEPENDENT THYMIDYLATE SYNTHASE"/>
    <property type="match status" value="1"/>
</dbReference>
<keyword evidence="1" id="KW-0274">FAD</keyword>
<dbReference type="GO" id="GO:0050660">
    <property type="term" value="F:flavin adenine dinucleotide binding"/>
    <property type="evidence" value="ECO:0007669"/>
    <property type="project" value="UniProtKB-UniRule"/>
</dbReference>
<dbReference type="HAMAP" id="MF_01408">
    <property type="entry name" value="ThyX"/>
    <property type="match status" value="1"/>
</dbReference>
<dbReference type="GO" id="GO:0050797">
    <property type="term" value="F:thymidylate synthase (FAD) activity"/>
    <property type="evidence" value="ECO:0007669"/>
    <property type="project" value="UniProtKB-UniRule"/>
</dbReference>
<dbReference type="EMBL" id="VTPS01000004">
    <property type="protein sequence ID" value="TZE82697.1"/>
    <property type="molecule type" value="Genomic_DNA"/>
</dbReference>
<keyword evidence="1 2" id="KW-0489">Methyltransferase</keyword>
<feature type="binding site" evidence="1">
    <location>
        <position position="56"/>
    </location>
    <ligand>
        <name>FAD</name>
        <dbReference type="ChEBI" id="CHEBI:57692"/>
        <note>ligand shared between neighboring subunits</note>
    </ligand>
</feature>
<feature type="active site" description="Involved in ionization of N3 of dUMP, leading to its activation" evidence="1">
    <location>
        <position position="176"/>
    </location>
</feature>
<dbReference type="GO" id="GO:0070402">
    <property type="term" value="F:NADPH binding"/>
    <property type="evidence" value="ECO:0007669"/>
    <property type="project" value="TreeGrafter"/>
</dbReference>
<comment type="pathway">
    <text evidence="1">Pyrimidine metabolism; dTTP biosynthesis.</text>
</comment>
<evidence type="ECO:0000256" key="1">
    <source>
        <dbReference type="HAMAP-Rule" id="MF_01408"/>
    </source>
</evidence>
<comment type="catalytic activity">
    <reaction evidence="1">
        <text>dUMP + (6R)-5,10-methylene-5,6,7,8-tetrahydrofolate + NADPH + H(+) = dTMP + (6S)-5,6,7,8-tetrahydrofolate + NADP(+)</text>
        <dbReference type="Rhea" id="RHEA:29043"/>
        <dbReference type="ChEBI" id="CHEBI:15378"/>
        <dbReference type="ChEBI" id="CHEBI:15636"/>
        <dbReference type="ChEBI" id="CHEBI:57453"/>
        <dbReference type="ChEBI" id="CHEBI:57783"/>
        <dbReference type="ChEBI" id="CHEBI:58349"/>
        <dbReference type="ChEBI" id="CHEBI:63528"/>
        <dbReference type="ChEBI" id="CHEBI:246422"/>
        <dbReference type="EC" id="2.1.1.148"/>
    </reaction>
</comment>
<feature type="binding site" evidence="1">
    <location>
        <begin position="77"/>
        <end position="80"/>
    </location>
    <ligand>
        <name>dUMP</name>
        <dbReference type="ChEBI" id="CHEBI:246422"/>
        <note>ligand shared between dimeric partners</note>
    </ligand>
</feature>
<feature type="binding site" evidence="1">
    <location>
        <begin position="80"/>
        <end position="82"/>
    </location>
    <ligand>
        <name>FAD</name>
        <dbReference type="ChEBI" id="CHEBI:57692"/>
        <note>ligand shared between neighboring subunits</note>
    </ligand>
</feature>
<evidence type="ECO:0000313" key="3">
    <source>
        <dbReference type="Proteomes" id="UP000322976"/>
    </source>
</evidence>
<comment type="caution">
    <text evidence="1">Lacks conserved residue(s) required for the propagation of feature annotation.</text>
</comment>